<evidence type="ECO:0000313" key="11">
    <source>
        <dbReference type="EMBL" id="EGV30524.1"/>
    </source>
</evidence>
<dbReference type="eggNOG" id="COG2747">
    <property type="taxonomic scope" value="Bacteria"/>
</dbReference>
<comment type="similarity">
    <text evidence="1">Belongs to the FlgM family.</text>
</comment>
<dbReference type="STRING" id="765913.ThidrDRAFT_2725"/>
<keyword evidence="5" id="KW-0805">Transcription regulation</keyword>
<dbReference type="InterPro" id="IPR007412">
    <property type="entry name" value="FlgM"/>
</dbReference>
<comment type="caution">
    <text evidence="11">The sequence shown here is derived from an EMBL/GenBank/DDBJ whole genome shotgun (WGS) entry which is preliminary data.</text>
</comment>
<proteinExistence type="inferred from homology"/>
<evidence type="ECO:0000259" key="10">
    <source>
        <dbReference type="Pfam" id="PF04316"/>
    </source>
</evidence>
<dbReference type="EMBL" id="AFWT01000018">
    <property type="protein sequence ID" value="EGV30524.1"/>
    <property type="molecule type" value="Genomic_DNA"/>
</dbReference>
<accession>G2E362</accession>
<evidence type="ECO:0000256" key="1">
    <source>
        <dbReference type="ARBA" id="ARBA00005322"/>
    </source>
</evidence>
<protein>
    <recommendedName>
        <fullName evidence="2">Negative regulator of flagellin synthesis</fullName>
    </recommendedName>
    <alternativeName>
        <fullName evidence="8">Anti-sigma-28 factor</fullName>
    </alternativeName>
</protein>
<dbReference type="GO" id="GO:0045892">
    <property type="term" value="P:negative regulation of DNA-templated transcription"/>
    <property type="evidence" value="ECO:0007669"/>
    <property type="project" value="InterPro"/>
</dbReference>
<feature type="domain" description="Anti-sigma-28 factor FlgM C-terminal" evidence="10">
    <location>
        <begin position="42"/>
        <end position="95"/>
    </location>
</feature>
<dbReference type="InterPro" id="IPR031316">
    <property type="entry name" value="FlgM_C"/>
</dbReference>
<evidence type="ECO:0000256" key="9">
    <source>
        <dbReference type="SAM" id="MobiDB-lite"/>
    </source>
</evidence>
<organism evidence="11 12">
    <name type="scientific">Thiorhodococcus drewsii AZ1</name>
    <dbReference type="NCBI Taxonomy" id="765913"/>
    <lineage>
        <taxon>Bacteria</taxon>
        <taxon>Pseudomonadati</taxon>
        <taxon>Pseudomonadota</taxon>
        <taxon>Gammaproteobacteria</taxon>
        <taxon>Chromatiales</taxon>
        <taxon>Chromatiaceae</taxon>
        <taxon>Thiorhodococcus</taxon>
    </lineage>
</organism>
<dbReference type="OrthoDB" id="5738369at2"/>
<feature type="compositionally biased region" description="Polar residues" evidence="9">
    <location>
        <begin position="33"/>
        <end position="46"/>
    </location>
</feature>
<keyword evidence="11" id="KW-0969">Cilium</keyword>
<evidence type="ECO:0000256" key="7">
    <source>
        <dbReference type="ARBA" id="ARBA00024739"/>
    </source>
</evidence>
<evidence type="ECO:0000256" key="6">
    <source>
        <dbReference type="ARBA" id="ARBA00023163"/>
    </source>
</evidence>
<dbReference type="Pfam" id="PF04316">
    <property type="entry name" value="FlgM"/>
    <property type="match status" value="1"/>
</dbReference>
<sequence>MDIKNLLPSSTRLPEATSTGANTRVGDRDSKQSDAAPSPSTDSLTITQTARVLNAAMEGAKTVPYDSEKVESIKAALADGNYPIDNTRLAESILDSESLT</sequence>
<evidence type="ECO:0000256" key="8">
    <source>
        <dbReference type="ARBA" id="ARBA00030117"/>
    </source>
</evidence>
<evidence type="ECO:0000256" key="2">
    <source>
        <dbReference type="ARBA" id="ARBA00017823"/>
    </source>
</evidence>
<dbReference type="RefSeq" id="WP_007041438.1">
    <property type="nucleotide sequence ID" value="NZ_AFWT01000018.1"/>
</dbReference>
<keyword evidence="4" id="KW-1005">Bacterial flagellum biogenesis</keyword>
<evidence type="ECO:0000256" key="3">
    <source>
        <dbReference type="ARBA" id="ARBA00022491"/>
    </source>
</evidence>
<dbReference type="SUPFAM" id="SSF101498">
    <property type="entry name" value="Anti-sigma factor FlgM"/>
    <property type="match status" value="1"/>
</dbReference>
<feature type="region of interest" description="Disordered" evidence="9">
    <location>
        <begin position="1"/>
        <end position="46"/>
    </location>
</feature>
<keyword evidence="6" id="KW-0804">Transcription</keyword>
<dbReference type="GO" id="GO:0044781">
    <property type="term" value="P:bacterial-type flagellum organization"/>
    <property type="evidence" value="ECO:0007669"/>
    <property type="project" value="UniProtKB-KW"/>
</dbReference>
<gene>
    <name evidence="11" type="ORF">ThidrDRAFT_2725</name>
</gene>
<dbReference type="AlphaFoldDB" id="G2E362"/>
<evidence type="ECO:0000256" key="4">
    <source>
        <dbReference type="ARBA" id="ARBA00022795"/>
    </source>
</evidence>
<dbReference type="Proteomes" id="UP000004200">
    <property type="component" value="Unassembled WGS sequence"/>
</dbReference>
<keyword evidence="3" id="KW-0678">Repressor</keyword>
<dbReference type="NCBIfam" id="TIGR03824">
    <property type="entry name" value="FlgM_jcvi"/>
    <property type="match status" value="1"/>
</dbReference>
<keyword evidence="12" id="KW-1185">Reference proteome</keyword>
<evidence type="ECO:0000256" key="5">
    <source>
        <dbReference type="ARBA" id="ARBA00023015"/>
    </source>
</evidence>
<feature type="compositionally biased region" description="Polar residues" evidence="9">
    <location>
        <begin position="7"/>
        <end position="22"/>
    </location>
</feature>
<keyword evidence="11" id="KW-0966">Cell projection</keyword>
<keyword evidence="11" id="KW-0282">Flagellum</keyword>
<reference evidence="11 12" key="1">
    <citation type="submission" date="2011-06" db="EMBL/GenBank/DDBJ databases">
        <title>The draft genome of Thiorhodococcus drewsii AZ1.</title>
        <authorList>
            <consortium name="US DOE Joint Genome Institute (JGI-PGF)"/>
            <person name="Lucas S."/>
            <person name="Han J."/>
            <person name="Lapidus A."/>
            <person name="Cheng J.-F."/>
            <person name="Goodwin L."/>
            <person name="Pitluck S."/>
            <person name="Peters L."/>
            <person name="Land M.L."/>
            <person name="Hauser L."/>
            <person name="Vogl K."/>
            <person name="Liu Z."/>
            <person name="Imhoff J."/>
            <person name="Thiel V."/>
            <person name="Frigaard N.-U."/>
            <person name="Bryant D.A."/>
            <person name="Woyke T.J."/>
        </authorList>
    </citation>
    <scope>NUCLEOTIDE SEQUENCE [LARGE SCALE GENOMIC DNA]</scope>
    <source>
        <strain evidence="11 12">AZ1</strain>
    </source>
</reference>
<evidence type="ECO:0000313" key="12">
    <source>
        <dbReference type="Proteomes" id="UP000004200"/>
    </source>
</evidence>
<comment type="function">
    <text evidence="7">Responsible for the coupling of flagellin expression to flagellar assembly by preventing expression of the flagellin genes when a component of the middle class of proteins is defective. It negatively regulates flagellar genes by inhibiting the activity of FliA by directly binding to FliA.</text>
</comment>
<name>G2E362_9GAMM</name>
<dbReference type="InterPro" id="IPR035890">
    <property type="entry name" value="Anti-sigma-28_factor_FlgM_sf"/>
</dbReference>